<keyword evidence="1" id="KW-0472">Membrane</keyword>
<evidence type="ECO:0000313" key="3">
    <source>
        <dbReference type="Proteomes" id="UP001348817"/>
    </source>
</evidence>
<name>A0AAU9C905_9BACT</name>
<sequence>MSKRDLFILLLKLFGLYSLVSSFFFILPSVFSYVTAMNSMSPSAYDIYLVLFTGFTLVGIVVFFAFVLFKAPWIVEKLKLAKGFDNDWIEIGKLSAHDIIRIGVFMLGGLILVDNIAEFINTGYYVLKSDIAGFNFSWNENIPLAISGIKLLVGVLLVTNYDRISGLLKTDQTGENVIEAK</sequence>
<proteinExistence type="predicted"/>
<keyword evidence="1" id="KW-0812">Transmembrane</keyword>
<reference evidence="2 3" key="1">
    <citation type="submission" date="2021-12" db="EMBL/GenBank/DDBJ databases">
        <title>Genome sequencing of bacteria with rrn-lacking chromosome and rrn-plasmid.</title>
        <authorList>
            <person name="Anda M."/>
            <person name="Iwasaki W."/>
        </authorList>
    </citation>
    <scope>NUCLEOTIDE SEQUENCE [LARGE SCALE GENOMIC DNA]</scope>
    <source>
        <strain evidence="2 3">DSM 100852</strain>
    </source>
</reference>
<evidence type="ECO:0000313" key="2">
    <source>
        <dbReference type="EMBL" id="BDD08616.1"/>
    </source>
</evidence>
<keyword evidence="3" id="KW-1185">Reference proteome</keyword>
<dbReference type="Proteomes" id="UP001348817">
    <property type="component" value="Chromosome"/>
</dbReference>
<dbReference type="AlphaFoldDB" id="A0AAU9C905"/>
<feature type="transmembrane region" description="Helical" evidence="1">
    <location>
        <begin position="47"/>
        <end position="69"/>
    </location>
</feature>
<protein>
    <recommendedName>
        <fullName evidence="4">DUF2975 domain-containing protein</fullName>
    </recommendedName>
</protein>
<dbReference type="RefSeq" id="WP_338393862.1">
    <property type="nucleotide sequence ID" value="NZ_AP025314.1"/>
</dbReference>
<keyword evidence="1" id="KW-1133">Transmembrane helix</keyword>
<dbReference type="KEGG" id="fax:FUAX_10480"/>
<organism evidence="2 3">
    <name type="scientific">Fulvitalea axinellae</name>
    <dbReference type="NCBI Taxonomy" id="1182444"/>
    <lineage>
        <taxon>Bacteria</taxon>
        <taxon>Pseudomonadati</taxon>
        <taxon>Bacteroidota</taxon>
        <taxon>Cytophagia</taxon>
        <taxon>Cytophagales</taxon>
        <taxon>Persicobacteraceae</taxon>
        <taxon>Fulvitalea</taxon>
    </lineage>
</organism>
<feature type="transmembrane region" description="Helical" evidence="1">
    <location>
        <begin position="141"/>
        <end position="159"/>
    </location>
</feature>
<feature type="transmembrane region" description="Helical" evidence="1">
    <location>
        <begin position="99"/>
        <end position="121"/>
    </location>
</feature>
<gene>
    <name evidence="2" type="ORF">FUAX_10480</name>
</gene>
<feature type="transmembrane region" description="Helical" evidence="1">
    <location>
        <begin position="7"/>
        <end position="27"/>
    </location>
</feature>
<dbReference type="EMBL" id="AP025314">
    <property type="protein sequence ID" value="BDD08616.1"/>
    <property type="molecule type" value="Genomic_DNA"/>
</dbReference>
<evidence type="ECO:0000256" key="1">
    <source>
        <dbReference type="SAM" id="Phobius"/>
    </source>
</evidence>
<accession>A0AAU9C905</accession>
<evidence type="ECO:0008006" key="4">
    <source>
        <dbReference type="Google" id="ProtNLM"/>
    </source>
</evidence>